<name>A0A1H4JWS9_9MICO</name>
<dbReference type="Pfam" id="PF25355">
    <property type="entry name" value="DUF7882"/>
    <property type="match status" value="1"/>
</dbReference>
<sequence length="109" mass="12232">MGMLTYDSTLTVDFEDRVLAHLQLVIGAKLRRNEAFYFSWKDDPKIGDGRSTLWMHPTIPLHFKYSGSKSPAVNRDWIDELMLTANAPGGLQIVPEPTHSANVTTDDEA</sequence>
<organism evidence="2 3">
    <name type="scientific">Paramicrobacterium humi</name>
    <dbReference type="NCBI Taxonomy" id="640635"/>
    <lineage>
        <taxon>Bacteria</taxon>
        <taxon>Bacillati</taxon>
        <taxon>Actinomycetota</taxon>
        <taxon>Actinomycetes</taxon>
        <taxon>Micrococcales</taxon>
        <taxon>Microbacteriaceae</taxon>
        <taxon>Paramicrobacterium</taxon>
    </lineage>
</organism>
<dbReference type="InterPro" id="IPR057204">
    <property type="entry name" value="DUF7882"/>
</dbReference>
<proteinExistence type="predicted"/>
<dbReference type="OrthoDB" id="5123855at2"/>
<evidence type="ECO:0000313" key="3">
    <source>
        <dbReference type="Proteomes" id="UP000199183"/>
    </source>
</evidence>
<dbReference type="STRING" id="640635.SAMN04489806_0891"/>
<reference evidence="2 3" key="1">
    <citation type="submission" date="2016-10" db="EMBL/GenBank/DDBJ databases">
        <authorList>
            <person name="de Groot N.N."/>
        </authorList>
    </citation>
    <scope>NUCLEOTIDE SEQUENCE [LARGE SCALE GENOMIC DNA]</scope>
    <source>
        <strain evidence="2 3">DSM 21799</strain>
    </source>
</reference>
<evidence type="ECO:0000259" key="1">
    <source>
        <dbReference type="Pfam" id="PF25355"/>
    </source>
</evidence>
<accession>A0A1H4JWS9</accession>
<evidence type="ECO:0000313" key="2">
    <source>
        <dbReference type="EMBL" id="SEB50446.1"/>
    </source>
</evidence>
<feature type="domain" description="DUF7882" evidence="1">
    <location>
        <begin position="1"/>
        <end position="96"/>
    </location>
</feature>
<dbReference type="Proteomes" id="UP000199183">
    <property type="component" value="Unassembled WGS sequence"/>
</dbReference>
<keyword evidence="3" id="KW-1185">Reference proteome</keyword>
<gene>
    <name evidence="2" type="ORF">SAMN04489806_0891</name>
</gene>
<dbReference type="EMBL" id="FNRY01000001">
    <property type="protein sequence ID" value="SEB50446.1"/>
    <property type="molecule type" value="Genomic_DNA"/>
</dbReference>
<dbReference type="RefSeq" id="WP_091180417.1">
    <property type="nucleotide sequence ID" value="NZ_FNRY01000001.1"/>
</dbReference>
<protein>
    <recommendedName>
        <fullName evidence="1">DUF7882 domain-containing protein</fullName>
    </recommendedName>
</protein>
<dbReference type="AlphaFoldDB" id="A0A1H4JWS9"/>